<accession>A0AAQ3MXH0</accession>
<protein>
    <recommendedName>
        <fullName evidence="6">Pentatricopeptide repeat-containing protein</fullName>
    </recommendedName>
</protein>
<reference evidence="4 5" key="1">
    <citation type="journal article" date="2023" name="Life. Sci Alliance">
        <title>Evolutionary insights into 3D genome organization and epigenetic landscape of Vigna mungo.</title>
        <authorList>
            <person name="Junaid A."/>
            <person name="Singh B."/>
            <person name="Bhatia S."/>
        </authorList>
    </citation>
    <scope>NUCLEOTIDE SEQUENCE [LARGE SCALE GENOMIC DNA]</scope>
    <source>
        <strain evidence="4">Urdbean</strain>
    </source>
</reference>
<dbReference type="AlphaFoldDB" id="A0AAQ3MXH0"/>
<dbReference type="PANTHER" id="PTHR47447">
    <property type="entry name" value="OS03G0856100 PROTEIN"/>
    <property type="match status" value="1"/>
</dbReference>
<evidence type="ECO:0000313" key="4">
    <source>
        <dbReference type="EMBL" id="WVY98806.1"/>
    </source>
</evidence>
<dbReference type="Proteomes" id="UP001374535">
    <property type="component" value="Chromosome 9"/>
</dbReference>
<dbReference type="PROSITE" id="PS51375">
    <property type="entry name" value="PPR"/>
    <property type="match status" value="1"/>
</dbReference>
<evidence type="ECO:0000256" key="3">
    <source>
        <dbReference type="PROSITE-ProRule" id="PRU00708"/>
    </source>
</evidence>
<proteinExistence type="inferred from homology"/>
<dbReference type="Pfam" id="PF01535">
    <property type="entry name" value="PPR"/>
    <property type="match status" value="2"/>
</dbReference>
<feature type="repeat" description="PPR" evidence="3">
    <location>
        <begin position="76"/>
        <end position="110"/>
    </location>
</feature>
<dbReference type="NCBIfam" id="TIGR00756">
    <property type="entry name" value="PPR"/>
    <property type="match status" value="1"/>
</dbReference>
<gene>
    <name evidence="4" type="ORF">V8G54_030957</name>
</gene>
<evidence type="ECO:0000256" key="1">
    <source>
        <dbReference type="ARBA" id="ARBA00007626"/>
    </source>
</evidence>
<dbReference type="EMBL" id="CP144692">
    <property type="protein sequence ID" value="WVY98806.1"/>
    <property type="molecule type" value="Genomic_DNA"/>
</dbReference>
<evidence type="ECO:0000256" key="2">
    <source>
        <dbReference type="ARBA" id="ARBA00022737"/>
    </source>
</evidence>
<evidence type="ECO:0008006" key="6">
    <source>
        <dbReference type="Google" id="ProtNLM"/>
    </source>
</evidence>
<keyword evidence="2" id="KW-0677">Repeat</keyword>
<comment type="similarity">
    <text evidence="1">Belongs to the PPR family. P subfamily.</text>
</comment>
<organism evidence="4 5">
    <name type="scientific">Vigna mungo</name>
    <name type="common">Black gram</name>
    <name type="synonym">Phaseolus mungo</name>
    <dbReference type="NCBI Taxonomy" id="3915"/>
    <lineage>
        <taxon>Eukaryota</taxon>
        <taxon>Viridiplantae</taxon>
        <taxon>Streptophyta</taxon>
        <taxon>Embryophyta</taxon>
        <taxon>Tracheophyta</taxon>
        <taxon>Spermatophyta</taxon>
        <taxon>Magnoliopsida</taxon>
        <taxon>eudicotyledons</taxon>
        <taxon>Gunneridae</taxon>
        <taxon>Pentapetalae</taxon>
        <taxon>rosids</taxon>
        <taxon>fabids</taxon>
        <taxon>Fabales</taxon>
        <taxon>Fabaceae</taxon>
        <taxon>Papilionoideae</taxon>
        <taxon>50 kb inversion clade</taxon>
        <taxon>NPAAA clade</taxon>
        <taxon>indigoferoid/millettioid clade</taxon>
        <taxon>Phaseoleae</taxon>
        <taxon>Vigna</taxon>
    </lineage>
</organism>
<name>A0AAQ3MXH0_VIGMU</name>
<dbReference type="InterPro" id="IPR011990">
    <property type="entry name" value="TPR-like_helical_dom_sf"/>
</dbReference>
<dbReference type="InterPro" id="IPR002885">
    <property type="entry name" value="PPR_rpt"/>
</dbReference>
<keyword evidence="5" id="KW-1185">Reference proteome</keyword>
<evidence type="ECO:0000313" key="5">
    <source>
        <dbReference type="Proteomes" id="UP001374535"/>
    </source>
</evidence>
<sequence length="115" mass="13169">MSLEFCQLFMIWISSYSLCKRKHLKQAEQLFGEVKNCLSLSAETYSFLTSGWGKIDDSDKARKMLVAMNEQGCPVDLLAYYNLLGALCKVVRVDEAKRVLHDMLLKRVEPDAFII</sequence>
<dbReference type="PANTHER" id="PTHR47447:SF17">
    <property type="entry name" value="OS12G0638900 PROTEIN"/>
    <property type="match status" value="1"/>
</dbReference>
<dbReference type="Gene3D" id="1.25.40.10">
    <property type="entry name" value="Tetratricopeptide repeat domain"/>
    <property type="match status" value="1"/>
</dbReference>